<dbReference type="PANTHER" id="PTHR32309">
    <property type="entry name" value="TYROSINE-PROTEIN KINASE"/>
    <property type="match status" value="1"/>
</dbReference>
<dbReference type="EMBL" id="BHYK01000033">
    <property type="protein sequence ID" value="GCD12428.1"/>
    <property type="molecule type" value="Genomic_DNA"/>
</dbReference>
<evidence type="ECO:0000256" key="7">
    <source>
        <dbReference type="ARBA" id="ARBA00022519"/>
    </source>
</evidence>
<comment type="similarity">
    <text evidence="2">Belongs to the CpsC/CapA family.</text>
</comment>
<keyword evidence="15" id="KW-0829">Tyrosine-protein kinase</keyword>
<evidence type="ECO:0000256" key="15">
    <source>
        <dbReference type="ARBA" id="ARBA00023137"/>
    </source>
</evidence>
<dbReference type="Pfam" id="PF13614">
    <property type="entry name" value="AAA_31"/>
    <property type="match status" value="1"/>
</dbReference>
<feature type="transmembrane region" description="Helical" evidence="18">
    <location>
        <begin position="20"/>
        <end position="42"/>
    </location>
</feature>
<keyword evidence="12" id="KW-0067">ATP-binding</keyword>
<comment type="subcellular location">
    <subcellularLocation>
        <location evidence="1">Cell inner membrane</location>
        <topology evidence="1">Multi-pass membrane protein</topology>
    </subcellularLocation>
</comment>
<evidence type="ECO:0000256" key="11">
    <source>
        <dbReference type="ARBA" id="ARBA00022777"/>
    </source>
</evidence>
<feature type="transmembrane region" description="Helical" evidence="18">
    <location>
        <begin position="175"/>
        <end position="196"/>
    </location>
</feature>
<dbReference type="InterPro" id="IPR003856">
    <property type="entry name" value="LPS_length_determ_N"/>
</dbReference>
<dbReference type="InterPro" id="IPR027417">
    <property type="entry name" value="P-loop_NTPase"/>
</dbReference>
<keyword evidence="8" id="KW-0808">Transferase</keyword>
<evidence type="ECO:0000256" key="6">
    <source>
        <dbReference type="ARBA" id="ARBA00022475"/>
    </source>
</evidence>
<reference evidence="21 22" key="1">
    <citation type="submission" date="2018-11" db="EMBL/GenBank/DDBJ databases">
        <title>Genome sequencing and assembly of Clostridium tagluense strain A121.</title>
        <authorList>
            <person name="Murakami T."/>
            <person name="Segawa T."/>
            <person name="Shcherbakova V.A."/>
            <person name="Mori H."/>
            <person name="Yoshimura Y."/>
        </authorList>
    </citation>
    <scope>NUCLEOTIDE SEQUENCE [LARGE SCALE GENOMIC DNA]</scope>
    <source>
        <strain evidence="21 22">A121</strain>
    </source>
</reference>
<accession>A0A401USI6</accession>
<keyword evidence="22" id="KW-1185">Reference proteome</keyword>
<evidence type="ECO:0000256" key="17">
    <source>
        <dbReference type="SAM" id="MobiDB-lite"/>
    </source>
</evidence>
<keyword evidence="10" id="KW-0547">Nucleotide-binding</keyword>
<feature type="domain" description="AAA" evidence="20">
    <location>
        <begin position="270"/>
        <end position="391"/>
    </location>
</feature>
<evidence type="ECO:0000256" key="4">
    <source>
        <dbReference type="ARBA" id="ARBA00008883"/>
    </source>
</evidence>
<dbReference type="InterPro" id="IPR005702">
    <property type="entry name" value="Wzc-like_C"/>
</dbReference>
<organism evidence="21 22">
    <name type="scientific">Clostridium tagluense</name>
    <dbReference type="NCBI Taxonomy" id="360422"/>
    <lineage>
        <taxon>Bacteria</taxon>
        <taxon>Bacillati</taxon>
        <taxon>Bacillota</taxon>
        <taxon>Clostridia</taxon>
        <taxon>Eubacteriales</taxon>
        <taxon>Clostridiaceae</taxon>
        <taxon>Clostridium</taxon>
    </lineage>
</organism>
<dbReference type="Pfam" id="PF02706">
    <property type="entry name" value="Wzz"/>
    <property type="match status" value="1"/>
</dbReference>
<keyword evidence="7" id="KW-0997">Cell inner membrane</keyword>
<evidence type="ECO:0000256" key="8">
    <source>
        <dbReference type="ARBA" id="ARBA00022679"/>
    </source>
</evidence>
<dbReference type="PANTHER" id="PTHR32309:SF13">
    <property type="entry name" value="FERRIC ENTEROBACTIN TRANSPORT PROTEIN FEPE"/>
    <property type="match status" value="1"/>
</dbReference>
<keyword evidence="14 18" id="KW-0472">Membrane</keyword>
<dbReference type="GO" id="GO:0005524">
    <property type="term" value="F:ATP binding"/>
    <property type="evidence" value="ECO:0007669"/>
    <property type="project" value="UniProtKB-KW"/>
</dbReference>
<dbReference type="AlphaFoldDB" id="A0A401USI6"/>
<dbReference type="Proteomes" id="UP000287872">
    <property type="component" value="Unassembled WGS sequence"/>
</dbReference>
<dbReference type="CDD" id="cd05387">
    <property type="entry name" value="BY-kinase"/>
    <property type="match status" value="1"/>
</dbReference>
<evidence type="ECO:0000259" key="20">
    <source>
        <dbReference type="Pfam" id="PF13614"/>
    </source>
</evidence>
<feature type="compositionally biased region" description="Basic residues" evidence="17">
    <location>
        <begin position="451"/>
        <end position="461"/>
    </location>
</feature>
<comment type="caution">
    <text evidence="21">The sequence shown here is derived from an EMBL/GenBank/DDBJ whole genome shotgun (WGS) entry which is preliminary data.</text>
</comment>
<gene>
    <name evidence="21" type="ORF">Ctaglu_40510</name>
</gene>
<evidence type="ECO:0000256" key="2">
    <source>
        <dbReference type="ARBA" id="ARBA00006683"/>
    </source>
</evidence>
<dbReference type="SUPFAM" id="SSF52540">
    <property type="entry name" value="P-loop containing nucleoside triphosphate hydrolases"/>
    <property type="match status" value="1"/>
</dbReference>
<evidence type="ECO:0000256" key="14">
    <source>
        <dbReference type="ARBA" id="ARBA00023136"/>
    </source>
</evidence>
<dbReference type="InterPro" id="IPR025669">
    <property type="entry name" value="AAA_dom"/>
</dbReference>
<dbReference type="Gene3D" id="3.40.50.300">
    <property type="entry name" value="P-loop containing nucleotide triphosphate hydrolases"/>
    <property type="match status" value="1"/>
</dbReference>
<dbReference type="GO" id="GO:0004715">
    <property type="term" value="F:non-membrane spanning protein tyrosine kinase activity"/>
    <property type="evidence" value="ECO:0007669"/>
    <property type="project" value="UniProtKB-EC"/>
</dbReference>
<comment type="similarity">
    <text evidence="3">Belongs to the CpsD/CapB family.</text>
</comment>
<dbReference type="NCBIfam" id="TIGR01007">
    <property type="entry name" value="eps_fam"/>
    <property type="match status" value="1"/>
</dbReference>
<evidence type="ECO:0000259" key="19">
    <source>
        <dbReference type="Pfam" id="PF02706"/>
    </source>
</evidence>
<feature type="domain" description="Polysaccharide chain length determinant N-terminal" evidence="19">
    <location>
        <begin position="5"/>
        <end position="94"/>
    </location>
</feature>
<evidence type="ECO:0000256" key="13">
    <source>
        <dbReference type="ARBA" id="ARBA00022989"/>
    </source>
</evidence>
<keyword evidence="13 18" id="KW-1133">Transmembrane helix</keyword>
<dbReference type="RefSeq" id="WP_125005127.1">
    <property type="nucleotide sequence ID" value="NZ_BHYK01000033.1"/>
</dbReference>
<feature type="region of interest" description="Disordered" evidence="17">
    <location>
        <begin position="451"/>
        <end position="472"/>
    </location>
</feature>
<evidence type="ECO:0000256" key="9">
    <source>
        <dbReference type="ARBA" id="ARBA00022692"/>
    </source>
</evidence>
<proteinExistence type="inferred from homology"/>
<dbReference type="EC" id="2.7.10.2" evidence="5"/>
<dbReference type="FunFam" id="3.40.50.300:FF:000527">
    <property type="entry name" value="Tyrosine-protein kinase etk"/>
    <property type="match status" value="1"/>
</dbReference>
<name>A0A401USI6_9CLOT</name>
<protein>
    <recommendedName>
        <fullName evidence="5">non-specific protein-tyrosine kinase</fullName>
        <ecNumber evidence="5">2.7.10.2</ecNumber>
    </recommendedName>
</protein>
<evidence type="ECO:0000256" key="3">
    <source>
        <dbReference type="ARBA" id="ARBA00007316"/>
    </source>
</evidence>
<dbReference type="OrthoDB" id="9794577at2"/>
<dbReference type="InterPro" id="IPR050445">
    <property type="entry name" value="Bact_polysacc_biosynth/exp"/>
</dbReference>
<evidence type="ECO:0000313" key="22">
    <source>
        <dbReference type="Proteomes" id="UP000287872"/>
    </source>
</evidence>
<keyword evidence="9 18" id="KW-0812">Transmembrane</keyword>
<dbReference type="GO" id="GO:0005886">
    <property type="term" value="C:plasma membrane"/>
    <property type="evidence" value="ECO:0007669"/>
    <property type="project" value="UniProtKB-SubCell"/>
</dbReference>
<evidence type="ECO:0000313" key="21">
    <source>
        <dbReference type="EMBL" id="GCD12428.1"/>
    </source>
</evidence>
<keyword evidence="6" id="KW-1003">Cell membrane</keyword>
<dbReference type="GO" id="GO:0042802">
    <property type="term" value="F:identical protein binding"/>
    <property type="evidence" value="ECO:0007669"/>
    <property type="project" value="UniProtKB-ARBA"/>
</dbReference>
<evidence type="ECO:0000256" key="12">
    <source>
        <dbReference type="ARBA" id="ARBA00022840"/>
    </source>
</evidence>
<sequence>MREENDIEFNDYLNIIRKKIVVILFIIICPTLIAGLLSFYVIKPVYEAKATVIVGKDSTDKITQSEVMMYQDLIKTYSEIGKSRVVAENAIKNLKSGIVVKEFMLDLSITPKIGTQIIEISYKSKNPEIAAEGANALSQAFIEESQNLLPSGIAKIMDKALIPELPITPKKKFNISIGFIIGLILSLGLVLLINYLNNTIKSEDDVQRYLNLPMVGIIPKQNKMVNLIVEREPKSPVTEAFKSMRTNLLFSMENRGIKTLMVCSPGPKDGKTSVSTNIASTIAQTGKSILLIDCDLRKPCIHRHFNITNNAKGLVDIVLQERKIEEISIGIDDKFDVLTAGKANYNPSELLSSQKMKDFIKDMEKKYDYVILDTPPIIAFADALTLATEKIGVILVIGSEESTIENCKKSKQLLLNINATIIGIVLNKVDKRSFIGYGYDYYSYDKEKSSRLRNKSGRKKRNNNEKPNPINI</sequence>
<evidence type="ECO:0000256" key="5">
    <source>
        <dbReference type="ARBA" id="ARBA00011903"/>
    </source>
</evidence>
<evidence type="ECO:0000256" key="18">
    <source>
        <dbReference type="SAM" id="Phobius"/>
    </source>
</evidence>
<keyword evidence="11" id="KW-0418">Kinase</keyword>
<evidence type="ECO:0000256" key="16">
    <source>
        <dbReference type="ARBA" id="ARBA00051245"/>
    </source>
</evidence>
<comment type="similarity">
    <text evidence="4">Belongs to the etk/wzc family.</text>
</comment>
<evidence type="ECO:0000256" key="1">
    <source>
        <dbReference type="ARBA" id="ARBA00004429"/>
    </source>
</evidence>
<comment type="catalytic activity">
    <reaction evidence="16">
        <text>L-tyrosyl-[protein] + ATP = O-phospho-L-tyrosyl-[protein] + ADP + H(+)</text>
        <dbReference type="Rhea" id="RHEA:10596"/>
        <dbReference type="Rhea" id="RHEA-COMP:10136"/>
        <dbReference type="Rhea" id="RHEA-COMP:20101"/>
        <dbReference type="ChEBI" id="CHEBI:15378"/>
        <dbReference type="ChEBI" id="CHEBI:30616"/>
        <dbReference type="ChEBI" id="CHEBI:46858"/>
        <dbReference type="ChEBI" id="CHEBI:61978"/>
        <dbReference type="ChEBI" id="CHEBI:456216"/>
        <dbReference type="EC" id="2.7.10.2"/>
    </reaction>
</comment>
<evidence type="ECO:0000256" key="10">
    <source>
        <dbReference type="ARBA" id="ARBA00022741"/>
    </source>
</evidence>